<evidence type="ECO:0000313" key="2">
    <source>
        <dbReference type="Proteomes" id="UP000215590"/>
    </source>
</evidence>
<comment type="caution">
    <text evidence="1">The sequence shown here is derived from an EMBL/GenBank/DDBJ whole genome shotgun (WGS) entry which is preliminary data.</text>
</comment>
<name>A0A256G849_9HYPH</name>
<keyword evidence="2" id="KW-1185">Reference proteome</keyword>
<dbReference type="Proteomes" id="UP000215590">
    <property type="component" value="Unassembled WGS sequence"/>
</dbReference>
<evidence type="ECO:0000313" key="1">
    <source>
        <dbReference type="EMBL" id="OYR23315.1"/>
    </source>
</evidence>
<gene>
    <name evidence="1" type="ORF">CEV31_0024</name>
</gene>
<sequence length="59" mass="6439">MFCLPALMIRHRSVIAVYNYALIVNNGSLRCLGQTVEFSSGFSKGAFALQDREAKSVGT</sequence>
<dbReference type="AlphaFoldDB" id="A0A256G849"/>
<dbReference type="EMBL" id="NNRJ01000001">
    <property type="protein sequence ID" value="OYR23315.1"/>
    <property type="molecule type" value="Genomic_DNA"/>
</dbReference>
<accession>A0A256G849</accession>
<protein>
    <submittedName>
        <fullName evidence="1">Uncharacterized protein</fullName>
    </submittedName>
</protein>
<proteinExistence type="predicted"/>
<organism evidence="1 2">
    <name type="scientific">Brucella thiophenivorans</name>
    <dbReference type="NCBI Taxonomy" id="571255"/>
    <lineage>
        <taxon>Bacteria</taxon>
        <taxon>Pseudomonadati</taxon>
        <taxon>Pseudomonadota</taxon>
        <taxon>Alphaproteobacteria</taxon>
        <taxon>Hyphomicrobiales</taxon>
        <taxon>Brucellaceae</taxon>
        <taxon>Brucella/Ochrobactrum group</taxon>
        <taxon>Brucella</taxon>
    </lineage>
</organism>
<reference evidence="1 2" key="1">
    <citation type="submission" date="2017-07" db="EMBL/GenBank/DDBJ databases">
        <title>Phylogenetic study on the rhizospheric bacterium Ochrobactrum sp. A44.</title>
        <authorList>
            <person name="Krzyzanowska D.M."/>
            <person name="Ossowicki A."/>
            <person name="Rajewska M."/>
            <person name="Maciag T."/>
            <person name="Kaczynski Z."/>
            <person name="Czerwicka M."/>
            <person name="Jafra S."/>
        </authorList>
    </citation>
    <scope>NUCLEOTIDE SEQUENCE [LARGE SCALE GENOMIC DNA]</scope>
    <source>
        <strain evidence="1 2">DSM 7216</strain>
    </source>
</reference>